<evidence type="ECO:0000313" key="1">
    <source>
        <dbReference type="EMBL" id="KAF1843065.1"/>
    </source>
</evidence>
<gene>
    <name evidence="1" type="ORF">K460DRAFT_356845</name>
</gene>
<dbReference type="RefSeq" id="XP_040785628.1">
    <property type="nucleotide sequence ID" value="XM_040931992.1"/>
</dbReference>
<name>A0A9P4L5U3_9PLEO</name>
<protein>
    <submittedName>
        <fullName evidence="1">Uncharacterized protein</fullName>
    </submittedName>
</protein>
<comment type="caution">
    <text evidence="1">The sequence shown here is derived from an EMBL/GenBank/DDBJ whole genome shotgun (WGS) entry which is preliminary data.</text>
</comment>
<proteinExistence type="predicted"/>
<dbReference type="EMBL" id="ML976617">
    <property type="protein sequence ID" value="KAF1843065.1"/>
    <property type="molecule type" value="Genomic_DNA"/>
</dbReference>
<dbReference type="AlphaFoldDB" id="A0A9P4L5U3"/>
<organism evidence="1 2">
    <name type="scientific">Cucurbitaria berberidis CBS 394.84</name>
    <dbReference type="NCBI Taxonomy" id="1168544"/>
    <lineage>
        <taxon>Eukaryota</taxon>
        <taxon>Fungi</taxon>
        <taxon>Dikarya</taxon>
        <taxon>Ascomycota</taxon>
        <taxon>Pezizomycotina</taxon>
        <taxon>Dothideomycetes</taxon>
        <taxon>Pleosporomycetidae</taxon>
        <taxon>Pleosporales</taxon>
        <taxon>Pleosporineae</taxon>
        <taxon>Cucurbitariaceae</taxon>
        <taxon>Cucurbitaria</taxon>
    </lineage>
</organism>
<dbReference type="Proteomes" id="UP000800039">
    <property type="component" value="Unassembled WGS sequence"/>
</dbReference>
<sequence length="180" mass="19993">MSLIDTIFNEERPTDSNKAKSHIGWWLALSIASARQCAKDILTALLDGQLAYKVLGEKDPRPVHISNGTLNSPIANNTRDICTALPLMLPQYMSGLSLMTSIRDLAQSNARLICTALRRYATGDIVEALKLDNVRHSKSTELTVAVDGPYYLTRKINHAREVVTWCQAIDLRGQEVSKKD</sequence>
<dbReference type="GeneID" id="63849244"/>
<evidence type="ECO:0000313" key="2">
    <source>
        <dbReference type="Proteomes" id="UP000800039"/>
    </source>
</evidence>
<keyword evidence="2" id="KW-1185">Reference proteome</keyword>
<accession>A0A9P4L5U3</accession>
<dbReference type="OrthoDB" id="3797393at2759"/>
<reference evidence="1" key="1">
    <citation type="submission" date="2020-01" db="EMBL/GenBank/DDBJ databases">
        <authorList>
            <consortium name="DOE Joint Genome Institute"/>
            <person name="Haridas S."/>
            <person name="Albert R."/>
            <person name="Binder M."/>
            <person name="Bloem J."/>
            <person name="Labutti K."/>
            <person name="Salamov A."/>
            <person name="Andreopoulos B."/>
            <person name="Baker S.E."/>
            <person name="Barry K."/>
            <person name="Bills G."/>
            <person name="Bluhm B.H."/>
            <person name="Cannon C."/>
            <person name="Castanera R."/>
            <person name="Culley D.E."/>
            <person name="Daum C."/>
            <person name="Ezra D."/>
            <person name="Gonzalez J.B."/>
            <person name="Henrissat B."/>
            <person name="Kuo A."/>
            <person name="Liang C."/>
            <person name="Lipzen A."/>
            <person name="Lutzoni F."/>
            <person name="Magnuson J."/>
            <person name="Mondo S."/>
            <person name="Nolan M."/>
            <person name="Ohm R."/>
            <person name="Pangilinan J."/>
            <person name="Park H.-J."/>
            <person name="Ramirez L."/>
            <person name="Alfaro M."/>
            <person name="Sun H."/>
            <person name="Tritt A."/>
            <person name="Yoshinaga Y."/>
            <person name="Zwiers L.-H."/>
            <person name="Turgeon B.G."/>
            <person name="Goodwin S.B."/>
            <person name="Spatafora J.W."/>
            <person name="Crous P.W."/>
            <person name="Grigoriev I.V."/>
        </authorList>
    </citation>
    <scope>NUCLEOTIDE SEQUENCE</scope>
    <source>
        <strain evidence="1">CBS 394.84</strain>
    </source>
</reference>